<dbReference type="PANTHER" id="PTHR43416">
    <property type="entry name" value="DIHYDROLIPOYLLYSINE-RESIDUE SUCCINYLTRANSFERASE COMPONENT OF 2-OXOGLUTARATE DEHYDROGENASE COMPLEX, MITOCHONDRIAL-RELATED"/>
    <property type="match status" value="1"/>
</dbReference>
<dbReference type="GO" id="GO:0045252">
    <property type="term" value="C:oxoglutarate dehydrogenase complex"/>
    <property type="evidence" value="ECO:0007669"/>
    <property type="project" value="UniProtKB-UniRule"/>
</dbReference>
<dbReference type="InterPro" id="IPR023213">
    <property type="entry name" value="CAT-like_dom_sf"/>
</dbReference>
<dbReference type="Gene3D" id="2.40.50.100">
    <property type="match status" value="1"/>
</dbReference>
<sequence>MAIEIKAPTFPESVADGTVATWHKQPGDAVKRDDLIVDIETDKVVLEVLATADGVLGAIVKNEGDTVLSDEVLGSIVEGGAAAAAPAAVAAPAAQAAAPAADGEDDPVAAPAARKIAEENGINIASVAGTGKGGRVTKEDVVAAVAAKKAAPAAAPAKAAAPAAAAPVFAAGDRVEKRVPMTRVRATVAKRLVEAQSNMAMLTTFNEVDMTEIMALRSKYKDLFEKSHNGVRLGFMSFFVKAATEALKRFPAVNASIDGSDIVYHGFADIGVAVSSDRGLVVPVLRNAELMSLAEIEGGIAAYGKKARDGKLSIDEMTGGTFTITNGGTFGSMMSTPIVNPPQAAILGMHNILQRPMAVNGQVVIRPMMYLALSYDHRLIDGKEAVSFLVAIKNLLEDPARLLLDI</sequence>
<dbReference type="Pfam" id="PF02817">
    <property type="entry name" value="E3_binding"/>
    <property type="match status" value="1"/>
</dbReference>
<dbReference type="NCBIfam" id="TIGR01347">
    <property type="entry name" value="sucB"/>
    <property type="match status" value="1"/>
</dbReference>
<comment type="pathway">
    <text evidence="2 11">Amino-acid degradation; L-lysine degradation via saccharopine pathway; glutaryl-CoA from L-lysine: step 6/6.</text>
</comment>
<dbReference type="EC" id="2.3.1.61" evidence="4 11"/>
<dbReference type="PROSITE" id="PS50968">
    <property type="entry name" value="BIOTINYL_LIPOYL"/>
    <property type="match status" value="1"/>
</dbReference>
<keyword evidence="8 11" id="KW-0450">Lipoyl</keyword>
<name>A0A9Q5B0W7_PSEFR</name>
<evidence type="ECO:0000256" key="5">
    <source>
        <dbReference type="ARBA" id="ARBA00019511"/>
    </source>
</evidence>
<dbReference type="SUPFAM" id="SSF47005">
    <property type="entry name" value="Peripheral subunit-binding domain of 2-oxo acid dehydrogenase complex"/>
    <property type="match status" value="1"/>
</dbReference>
<dbReference type="Gene3D" id="4.10.320.10">
    <property type="entry name" value="E3-binding domain"/>
    <property type="match status" value="1"/>
</dbReference>
<evidence type="ECO:0000256" key="1">
    <source>
        <dbReference type="ARBA" id="ARBA00004052"/>
    </source>
</evidence>
<dbReference type="InterPro" id="IPR050537">
    <property type="entry name" value="2-oxoacid_dehydrogenase"/>
</dbReference>
<evidence type="ECO:0000313" key="15">
    <source>
        <dbReference type="Proteomes" id="UP000564604"/>
    </source>
</evidence>
<dbReference type="SUPFAM" id="SSF52777">
    <property type="entry name" value="CoA-dependent acyltransferases"/>
    <property type="match status" value="1"/>
</dbReference>
<comment type="function">
    <text evidence="1 11">E2 component of the 2-oxoglutarate dehydrogenase (OGDH) complex which catalyzes the second step in the conversion of 2-oxoglutarate to succinyl-CoA and CO(2).</text>
</comment>
<reference evidence="14 15" key="1">
    <citation type="journal article" date="2020" name="Front. Microbiol.">
        <title>Genetic Organization of the aprX-lipA2 Operon Affects the Proteolytic Potential of Pseudomonas Species in Milk.</title>
        <authorList>
            <person name="Maier C."/>
            <person name="Huptas C."/>
            <person name="von Neubeck M."/>
            <person name="Scherer S."/>
            <person name="Wenning M."/>
            <person name="Lucking G."/>
        </authorList>
    </citation>
    <scope>NUCLEOTIDE SEQUENCE [LARGE SCALE GENOMIC DNA]</scope>
    <source>
        <strain evidence="14 15">WS 5094</strain>
    </source>
</reference>
<evidence type="ECO:0000256" key="6">
    <source>
        <dbReference type="ARBA" id="ARBA00022532"/>
    </source>
</evidence>
<keyword evidence="7 11" id="KW-0808">Transferase</keyword>
<dbReference type="RefSeq" id="WP_159259443.1">
    <property type="nucleotide sequence ID" value="NZ_JAAEBQ010000001.1"/>
</dbReference>
<evidence type="ECO:0000256" key="11">
    <source>
        <dbReference type="RuleBase" id="RU361138"/>
    </source>
</evidence>
<dbReference type="AlphaFoldDB" id="A0A9Q5B0W7"/>
<evidence type="ECO:0000259" key="12">
    <source>
        <dbReference type="PROSITE" id="PS50968"/>
    </source>
</evidence>
<dbReference type="InterPro" id="IPR004167">
    <property type="entry name" value="PSBD"/>
</dbReference>
<dbReference type="Proteomes" id="UP000564604">
    <property type="component" value="Unassembled WGS sequence"/>
</dbReference>
<dbReference type="Gene3D" id="3.30.559.10">
    <property type="entry name" value="Chloramphenicol acetyltransferase-like domain"/>
    <property type="match status" value="1"/>
</dbReference>
<feature type="domain" description="Peripheral subunit-binding (PSBD)" evidence="13">
    <location>
        <begin position="108"/>
        <end position="145"/>
    </location>
</feature>
<dbReference type="CDD" id="cd06849">
    <property type="entry name" value="lipoyl_domain"/>
    <property type="match status" value="1"/>
</dbReference>
<dbReference type="Pfam" id="PF00364">
    <property type="entry name" value="Biotin_lipoyl"/>
    <property type="match status" value="1"/>
</dbReference>
<comment type="similarity">
    <text evidence="3 11">Belongs to the 2-oxoacid dehydrogenase family.</text>
</comment>
<dbReference type="PROSITE" id="PS00189">
    <property type="entry name" value="LIPOYL"/>
    <property type="match status" value="1"/>
</dbReference>
<feature type="domain" description="Lipoyl-binding" evidence="12">
    <location>
        <begin position="2"/>
        <end position="77"/>
    </location>
</feature>
<dbReference type="GO" id="GO:0005829">
    <property type="term" value="C:cytosol"/>
    <property type="evidence" value="ECO:0007669"/>
    <property type="project" value="TreeGrafter"/>
</dbReference>
<dbReference type="GO" id="GO:0033512">
    <property type="term" value="P:L-lysine catabolic process to acetyl-CoA via saccharopine"/>
    <property type="evidence" value="ECO:0007669"/>
    <property type="project" value="UniProtKB-UniRule"/>
</dbReference>
<dbReference type="InterPro" id="IPR003016">
    <property type="entry name" value="2-oxoA_DH_lipoyl-BS"/>
</dbReference>
<organism evidence="14 15">
    <name type="scientific">Pseudomonas fragi</name>
    <dbReference type="NCBI Taxonomy" id="296"/>
    <lineage>
        <taxon>Bacteria</taxon>
        <taxon>Pseudomonadati</taxon>
        <taxon>Pseudomonadota</taxon>
        <taxon>Gammaproteobacteria</taxon>
        <taxon>Pseudomonadales</taxon>
        <taxon>Pseudomonadaceae</taxon>
        <taxon>Pseudomonas</taxon>
    </lineage>
</organism>
<protein>
    <recommendedName>
        <fullName evidence="5 11">Dihydrolipoyllysine-residue succinyltransferase component of 2-oxoglutarate dehydrogenase complex</fullName>
        <ecNumber evidence="4 11">2.3.1.61</ecNumber>
    </recommendedName>
    <alternativeName>
        <fullName evidence="11">2-oxoglutarate dehydrogenase complex component E2</fullName>
    </alternativeName>
</protein>
<evidence type="ECO:0000256" key="7">
    <source>
        <dbReference type="ARBA" id="ARBA00022679"/>
    </source>
</evidence>
<dbReference type="InterPro" id="IPR001078">
    <property type="entry name" value="2-oxoacid_DH_actylTfrase"/>
</dbReference>
<accession>A0A9Q5B0W7</accession>
<proteinExistence type="inferred from homology"/>
<comment type="catalytic activity">
    <reaction evidence="10 11">
        <text>N(6)-[(R)-dihydrolipoyl]-L-lysyl-[protein] + succinyl-CoA = N(6)-[(R)-S(8)-succinyldihydrolipoyl]-L-lysyl-[protein] + CoA</text>
        <dbReference type="Rhea" id="RHEA:15213"/>
        <dbReference type="Rhea" id="RHEA-COMP:10475"/>
        <dbReference type="Rhea" id="RHEA-COMP:20092"/>
        <dbReference type="ChEBI" id="CHEBI:57287"/>
        <dbReference type="ChEBI" id="CHEBI:57292"/>
        <dbReference type="ChEBI" id="CHEBI:83100"/>
        <dbReference type="ChEBI" id="CHEBI:83120"/>
        <dbReference type="EC" id="2.3.1.61"/>
    </reaction>
</comment>
<dbReference type="NCBIfam" id="NF004309">
    <property type="entry name" value="PRK05704.1"/>
    <property type="match status" value="1"/>
</dbReference>
<evidence type="ECO:0000256" key="2">
    <source>
        <dbReference type="ARBA" id="ARBA00005145"/>
    </source>
</evidence>
<keyword evidence="6 11" id="KW-0816">Tricarboxylic acid cycle</keyword>
<keyword evidence="9 11" id="KW-0012">Acyltransferase</keyword>
<dbReference type="PANTHER" id="PTHR43416:SF5">
    <property type="entry name" value="DIHYDROLIPOYLLYSINE-RESIDUE SUCCINYLTRANSFERASE COMPONENT OF 2-OXOGLUTARATE DEHYDROGENASE COMPLEX, MITOCHONDRIAL"/>
    <property type="match status" value="1"/>
</dbReference>
<evidence type="ECO:0000256" key="4">
    <source>
        <dbReference type="ARBA" id="ARBA00012945"/>
    </source>
</evidence>
<dbReference type="GO" id="GO:0004149">
    <property type="term" value="F:dihydrolipoyllysine-residue succinyltransferase activity"/>
    <property type="evidence" value="ECO:0007669"/>
    <property type="project" value="UniProtKB-UniRule"/>
</dbReference>
<evidence type="ECO:0000256" key="9">
    <source>
        <dbReference type="ARBA" id="ARBA00023315"/>
    </source>
</evidence>
<dbReference type="GO" id="GO:0006099">
    <property type="term" value="P:tricarboxylic acid cycle"/>
    <property type="evidence" value="ECO:0007669"/>
    <property type="project" value="UniProtKB-UniRule"/>
</dbReference>
<dbReference type="FunFam" id="3.30.559.10:FF:000007">
    <property type="entry name" value="Dihydrolipoamide acetyltransferase component of pyruvate dehydrogenase complex"/>
    <property type="match status" value="1"/>
</dbReference>
<evidence type="ECO:0000256" key="3">
    <source>
        <dbReference type="ARBA" id="ARBA00007317"/>
    </source>
</evidence>
<dbReference type="InterPro" id="IPR006255">
    <property type="entry name" value="SucB"/>
</dbReference>
<gene>
    <name evidence="14" type="primary">odhB</name>
    <name evidence="14" type="ORF">HBN89_10150</name>
</gene>
<evidence type="ECO:0000256" key="10">
    <source>
        <dbReference type="ARBA" id="ARBA00052761"/>
    </source>
</evidence>
<dbReference type="PROSITE" id="PS51826">
    <property type="entry name" value="PSBD"/>
    <property type="match status" value="1"/>
</dbReference>
<evidence type="ECO:0000256" key="8">
    <source>
        <dbReference type="ARBA" id="ARBA00022823"/>
    </source>
</evidence>
<comment type="cofactor">
    <cofactor evidence="11">
        <name>(R)-lipoate</name>
        <dbReference type="ChEBI" id="CHEBI:83088"/>
    </cofactor>
    <text evidence="11">Binds 1 lipoyl cofactor covalently.</text>
</comment>
<comment type="caution">
    <text evidence="14">The sequence shown here is derived from an EMBL/GenBank/DDBJ whole genome shotgun (WGS) entry which is preliminary data.</text>
</comment>
<evidence type="ECO:0000313" key="14">
    <source>
        <dbReference type="EMBL" id="NNB49632.1"/>
    </source>
</evidence>
<dbReference type="Pfam" id="PF00198">
    <property type="entry name" value="2-oxoacid_dh"/>
    <property type="match status" value="1"/>
</dbReference>
<dbReference type="InterPro" id="IPR036625">
    <property type="entry name" value="E3-bd_dom_sf"/>
</dbReference>
<evidence type="ECO:0000259" key="13">
    <source>
        <dbReference type="PROSITE" id="PS51826"/>
    </source>
</evidence>
<dbReference type="InterPro" id="IPR011053">
    <property type="entry name" value="Single_hybrid_motif"/>
</dbReference>
<dbReference type="EMBL" id="JAAQYX010000011">
    <property type="protein sequence ID" value="NNB49632.1"/>
    <property type="molecule type" value="Genomic_DNA"/>
</dbReference>
<dbReference type="InterPro" id="IPR000089">
    <property type="entry name" value="Biotin_lipoyl"/>
</dbReference>
<dbReference type="SUPFAM" id="SSF51230">
    <property type="entry name" value="Single hybrid motif"/>
    <property type="match status" value="1"/>
</dbReference>